<evidence type="ECO:0000313" key="1">
    <source>
        <dbReference type="EMBL" id="KAK7104397.1"/>
    </source>
</evidence>
<dbReference type="AlphaFoldDB" id="A0AAN9BFA7"/>
<reference evidence="1 2" key="1">
    <citation type="submission" date="2024-02" db="EMBL/GenBank/DDBJ databases">
        <title>Chromosome-scale genome assembly of the rough periwinkle Littorina saxatilis.</title>
        <authorList>
            <person name="De Jode A."/>
            <person name="Faria R."/>
            <person name="Formenti G."/>
            <person name="Sims Y."/>
            <person name="Smith T.P."/>
            <person name="Tracey A."/>
            <person name="Wood J.M.D."/>
            <person name="Zagrodzka Z.B."/>
            <person name="Johannesson K."/>
            <person name="Butlin R.K."/>
            <person name="Leder E.H."/>
        </authorList>
    </citation>
    <scope>NUCLEOTIDE SEQUENCE [LARGE SCALE GENOMIC DNA]</scope>
    <source>
        <strain evidence="1">Snail1</strain>
        <tissue evidence="1">Muscle</tissue>
    </source>
</reference>
<accession>A0AAN9BFA7</accession>
<gene>
    <name evidence="1" type="ORF">V1264_019122</name>
</gene>
<proteinExistence type="predicted"/>
<sequence length="177" mass="20242">MSIQHHRLCQYSTTGYVDDSTTGYVKTAPQAMSKQHHRLCQNSTTGCVNTAPQAMLMTASQAMSIQHHRLCPYNTTGYVKTAPQAMSIQHHRLCEYSTTDYVDDNPTGSLRDSRSPLLMLIALSYHLDFSLLLERTLSFFIWCLTSFSTMKVISRQREDTQSLLDLRLWKFSSCRHP</sequence>
<comment type="caution">
    <text evidence="1">The sequence shown here is derived from an EMBL/GenBank/DDBJ whole genome shotgun (WGS) entry which is preliminary data.</text>
</comment>
<organism evidence="1 2">
    <name type="scientific">Littorina saxatilis</name>
    <dbReference type="NCBI Taxonomy" id="31220"/>
    <lineage>
        <taxon>Eukaryota</taxon>
        <taxon>Metazoa</taxon>
        <taxon>Spiralia</taxon>
        <taxon>Lophotrochozoa</taxon>
        <taxon>Mollusca</taxon>
        <taxon>Gastropoda</taxon>
        <taxon>Caenogastropoda</taxon>
        <taxon>Littorinimorpha</taxon>
        <taxon>Littorinoidea</taxon>
        <taxon>Littorinidae</taxon>
        <taxon>Littorina</taxon>
    </lineage>
</organism>
<name>A0AAN9BFA7_9CAEN</name>
<dbReference type="EMBL" id="JBAMIC010000008">
    <property type="protein sequence ID" value="KAK7104397.1"/>
    <property type="molecule type" value="Genomic_DNA"/>
</dbReference>
<protein>
    <submittedName>
        <fullName evidence="1">Uncharacterized protein</fullName>
    </submittedName>
</protein>
<evidence type="ECO:0000313" key="2">
    <source>
        <dbReference type="Proteomes" id="UP001374579"/>
    </source>
</evidence>
<dbReference type="Proteomes" id="UP001374579">
    <property type="component" value="Unassembled WGS sequence"/>
</dbReference>
<keyword evidence="2" id="KW-1185">Reference proteome</keyword>